<reference evidence="2" key="1">
    <citation type="submission" date="2018-08" db="EMBL/GenBank/DDBJ databases">
        <title>Identification of Burkholderia cepacia strains that express a Burkholderia pseudomallei-like capsular polysaccharide.</title>
        <authorList>
            <person name="Burtnick M.N."/>
            <person name="Vongsouvath M."/>
            <person name="Newton P."/>
            <person name="Wuthiekanun V."/>
            <person name="Limmathurotsakul D."/>
            <person name="Brett P.J."/>
            <person name="Chantratita N."/>
            <person name="Dance D.A."/>
        </authorList>
    </citation>
    <scope>NUCLEOTIDE SEQUENCE</scope>
    <source>
        <strain evidence="2">SBXCC001</strain>
    </source>
</reference>
<protein>
    <submittedName>
        <fullName evidence="2">HsdR</fullName>
    </submittedName>
</protein>
<proteinExistence type="predicted"/>
<gene>
    <name evidence="2" type="ORF">C7S16_6434</name>
</gene>
<dbReference type="Proteomes" id="UP001272137">
    <property type="component" value="Unassembled WGS sequence"/>
</dbReference>
<dbReference type="AlphaFoldDB" id="A0AAW9CNV6"/>
<evidence type="ECO:0000313" key="3">
    <source>
        <dbReference type="Proteomes" id="UP001272137"/>
    </source>
</evidence>
<sequence>MLFKSNMGALVHLYAFLLQIFEYGNADIEKDPPLDKRLVPFLEFSRAHDAVDLFKVTLTHRGPRHTRHQPLNLGQSETPKLPPVDAVGNGGVQEKK</sequence>
<evidence type="ECO:0000313" key="2">
    <source>
        <dbReference type="EMBL" id="MDW9252548.1"/>
    </source>
</evidence>
<comment type="caution">
    <text evidence="2">The sequence shown here is derived from an EMBL/GenBank/DDBJ whole genome shotgun (WGS) entry which is preliminary data.</text>
</comment>
<dbReference type="EMBL" id="QXCT01000001">
    <property type="protein sequence ID" value="MDW9252548.1"/>
    <property type="molecule type" value="Genomic_DNA"/>
</dbReference>
<accession>A0AAW9CNV6</accession>
<name>A0AAW9CNV6_BURTH</name>
<organism evidence="2 3">
    <name type="scientific">Burkholderia thailandensis</name>
    <dbReference type="NCBI Taxonomy" id="57975"/>
    <lineage>
        <taxon>Bacteria</taxon>
        <taxon>Pseudomonadati</taxon>
        <taxon>Pseudomonadota</taxon>
        <taxon>Betaproteobacteria</taxon>
        <taxon>Burkholderiales</taxon>
        <taxon>Burkholderiaceae</taxon>
        <taxon>Burkholderia</taxon>
        <taxon>pseudomallei group</taxon>
    </lineage>
</organism>
<feature type="region of interest" description="Disordered" evidence="1">
    <location>
        <begin position="61"/>
        <end position="96"/>
    </location>
</feature>
<evidence type="ECO:0000256" key="1">
    <source>
        <dbReference type="SAM" id="MobiDB-lite"/>
    </source>
</evidence>